<comment type="caution">
    <text evidence="2">The sequence shown here is derived from an EMBL/GenBank/DDBJ whole genome shotgun (WGS) entry which is preliminary data.</text>
</comment>
<gene>
    <name evidence="2" type="ORF">PFISCL1PPCAC_20927</name>
</gene>
<dbReference type="AlphaFoldDB" id="A0AAV5WD78"/>
<evidence type="ECO:0000313" key="3">
    <source>
        <dbReference type="Proteomes" id="UP001432322"/>
    </source>
</evidence>
<dbReference type="InterPro" id="IPR011333">
    <property type="entry name" value="SKP1/BTB/POZ_sf"/>
</dbReference>
<dbReference type="PANTHER" id="PTHR47022:SF1">
    <property type="entry name" value="BTB AND MATH DOMAIN-CONTAINING PROTEIN 36-RELATED"/>
    <property type="match status" value="1"/>
</dbReference>
<proteinExistence type="predicted"/>
<evidence type="ECO:0000313" key="2">
    <source>
        <dbReference type="EMBL" id="GMT29630.1"/>
    </source>
</evidence>
<sequence>KEEIELKGVCHEEFIELLCVIYPSYRPITKYSVRFILYLADVYQIKHASDLAESYLVKTKKFTNAAKLLLADKFRLKRLQNHCLTSFKDQKSIKALQDVDEFEELSLEMKEKLLKRMFDFVE</sequence>
<keyword evidence="3" id="KW-1185">Reference proteome</keyword>
<dbReference type="PANTHER" id="PTHR47022">
    <property type="entry name" value="BTB AND MATH DOMAIN-CONTAINING PROTEIN 36-RELATED"/>
    <property type="match status" value="1"/>
</dbReference>
<dbReference type="Pfam" id="PF00651">
    <property type="entry name" value="BTB"/>
    <property type="match status" value="1"/>
</dbReference>
<reference evidence="2" key="1">
    <citation type="submission" date="2023-10" db="EMBL/GenBank/DDBJ databases">
        <title>Genome assembly of Pristionchus species.</title>
        <authorList>
            <person name="Yoshida K."/>
            <person name="Sommer R.J."/>
        </authorList>
    </citation>
    <scope>NUCLEOTIDE SEQUENCE</scope>
    <source>
        <strain evidence="2">RS5133</strain>
    </source>
</reference>
<feature type="non-terminal residue" evidence="2">
    <location>
        <position position="1"/>
    </location>
</feature>
<feature type="domain" description="BTB" evidence="1">
    <location>
        <begin position="2"/>
        <end position="59"/>
    </location>
</feature>
<organism evidence="2 3">
    <name type="scientific">Pristionchus fissidentatus</name>
    <dbReference type="NCBI Taxonomy" id="1538716"/>
    <lineage>
        <taxon>Eukaryota</taxon>
        <taxon>Metazoa</taxon>
        <taxon>Ecdysozoa</taxon>
        <taxon>Nematoda</taxon>
        <taxon>Chromadorea</taxon>
        <taxon>Rhabditida</taxon>
        <taxon>Rhabditina</taxon>
        <taxon>Diplogasteromorpha</taxon>
        <taxon>Diplogasteroidea</taxon>
        <taxon>Neodiplogasteridae</taxon>
        <taxon>Pristionchus</taxon>
    </lineage>
</organism>
<dbReference type="SUPFAM" id="SSF54695">
    <property type="entry name" value="POZ domain"/>
    <property type="match status" value="1"/>
</dbReference>
<evidence type="ECO:0000259" key="1">
    <source>
        <dbReference type="Pfam" id="PF00651"/>
    </source>
</evidence>
<dbReference type="EMBL" id="BTSY01000005">
    <property type="protein sequence ID" value="GMT29630.1"/>
    <property type="molecule type" value="Genomic_DNA"/>
</dbReference>
<dbReference type="InterPro" id="IPR000210">
    <property type="entry name" value="BTB/POZ_dom"/>
</dbReference>
<dbReference type="Proteomes" id="UP001432322">
    <property type="component" value="Unassembled WGS sequence"/>
</dbReference>
<protein>
    <recommendedName>
        <fullName evidence="1">BTB domain-containing protein</fullName>
    </recommendedName>
</protein>
<dbReference type="Gene3D" id="3.30.710.10">
    <property type="entry name" value="Potassium Channel Kv1.1, Chain A"/>
    <property type="match status" value="1"/>
</dbReference>
<accession>A0AAV5WD78</accession>
<name>A0AAV5WD78_9BILA</name>